<dbReference type="Gene3D" id="3.20.20.80">
    <property type="entry name" value="Glycosidases"/>
    <property type="match status" value="1"/>
</dbReference>
<dbReference type="Gene3D" id="2.60.220.10">
    <property type="entry name" value="Polysaccharide lyase family 8-like, C-terminal"/>
    <property type="match status" value="1"/>
</dbReference>
<dbReference type="Gene3D" id="2.60.120.560">
    <property type="entry name" value="Exo-inulinase, domain 1"/>
    <property type="match status" value="2"/>
</dbReference>
<dbReference type="InterPro" id="IPR011081">
    <property type="entry name" value="Big_4"/>
</dbReference>
<keyword evidence="5" id="KW-1185">Reference proteome</keyword>
<proteinExistence type="predicted"/>
<keyword evidence="4" id="KW-0378">Hydrolase</keyword>
<dbReference type="EMBL" id="JBIAWJ010000027">
    <property type="protein sequence ID" value="MFF4526578.1"/>
    <property type="molecule type" value="Genomic_DNA"/>
</dbReference>
<dbReference type="Pfam" id="PF08306">
    <property type="entry name" value="Glyco_hydro_98M"/>
    <property type="match status" value="1"/>
</dbReference>
<feature type="domain" description="Glycosyl hydrolase family 98 C-terminal" evidence="3">
    <location>
        <begin position="399"/>
        <end position="610"/>
    </location>
</feature>
<evidence type="ECO:0000259" key="1">
    <source>
        <dbReference type="Pfam" id="PF07532"/>
    </source>
</evidence>
<dbReference type="Proteomes" id="UP001602058">
    <property type="component" value="Unassembled WGS sequence"/>
</dbReference>
<dbReference type="InterPro" id="IPR011071">
    <property type="entry name" value="Lyase_8-like_C"/>
</dbReference>
<dbReference type="GO" id="GO:0016787">
    <property type="term" value="F:hydrolase activity"/>
    <property type="evidence" value="ECO:0007669"/>
    <property type="project" value="UniProtKB-KW"/>
</dbReference>
<evidence type="ECO:0000313" key="4">
    <source>
        <dbReference type="EMBL" id="MFF4526578.1"/>
    </source>
</evidence>
<evidence type="ECO:0000259" key="2">
    <source>
        <dbReference type="Pfam" id="PF08306"/>
    </source>
</evidence>
<reference evidence="4 5" key="1">
    <citation type="submission" date="2024-10" db="EMBL/GenBank/DDBJ databases">
        <title>The Natural Products Discovery Center: Release of the First 8490 Sequenced Strains for Exploring Actinobacteria Biosynthetic Diversity.</title>
        <authorList>
            <person name="Kalkreuter E."/>
            <person name="Kautsar S.A."/>
            <person name="Yang D."/>
            <person name="Bader C.D."/>
            <person name="Teijaro C.N."/>
            <person name="Fluegel L."/>
            <person name="Davis C.M."/>
            <person name="Simpson J.R."/>
            <person name="Lauterbach L."/>
            <person name="Steele A.D."/>
            <person name="Gui C."/>
            <person name="Meng S."/>
            <person name="Li G."/>
            <person name="Viehrig K."/>
            <person name="Ye F."/>
            <person name="Su P."/>
            <person name="Kiefer A.F."/>
            <person name="Nichols A."/>
            <person name="Cepeda A.J."/>
            <person name="Yan W."/>
            <person name="Fan B."/>
            <person name="Jiang Y."/>
            <person name="Adhikari A."/>
            <person name="Zheng C.-J."/>
            <person name="Schuster L."/>
            <person name="Cowan T.M."/>
            <person name="Smanski M.J."/>
            <person name="Chevrette M.G."/>
            <person name="De Carvalho L.P.S."/>
            <person name="Shen B."/>
        </authorList>
    </citation>
    <scope>NUCLEOTIDE SEQUENCE [LARGE SCALE GENOMIC DNA]</scope>
    <source>
        <strain evidence="4 5">NPDC001390</strain>
    </source>
</reference>
<dbReference type="Gene3D" id="2.60.120.260">
    <property type="entry name" value="Galactose-binding domain-like"/>
    <property type="match status" value="1"/>
</dbReference>
<dbReference type="RefSeq" id="WP_351084908.1">
    <property type="nucleotide sequence ID" value="NZ_JBEOZG010000028.1"/>
</dbReference>
<accession>A0ABW6UWX2</accession>
<dbReference type="Pfam" id="PF08307">
    <property type="entry name" value="Glyco_hydro_98C"/>
    <property type="match status" value="1"/>
</dbReference>
<gene>
    <name evidence="4" type="ORF">ACFY1D_34875</name>
</gene>
<dbReference type="Pfam" id="PF07532">
    <property type="entry name" value="Big_4"/>
    <property type="match status" value="1"/>
</dbReference>
<sequence>MMFHRPVRALLPGRSPVLWVVIMALASSLLSRGAPRSAAEEAPAAALRLTIDRDNPLLITQLNIGHNFGEAKGFRRDLNDGWSIRQAWAGLPDELKGHTAFVLHPGHNKFADASPEMARRWVEDNLAEGQDLGIPMFVLWGESPTRPSDRFEWIEKLYQTYPHFVGTVVSELTNTLGDLPKALEVAGRYGGFHVLGAMEEANGLGKQLENPEYFASVKQHAQNFIFTPKNIHENFDTANAQAMGLWLSGVADHWGPYFDGYAYYGCGIFGQGAVSGRGDRCSRSMPESVYAMTMLDQWQNGASVFHLENQLDVPAADSRYSPTFYQSVLPAMRYMLEHSGPSKRAVAADTAVAFSESEGTISDLPDTVQARNARTTFYDLYEKVPDALGRQGLWYYLRSSGRYGMIPRLPKLADQAVVDQFKTVLTVNSYKNQGLDAGETRRTFFDAAYPAQAQGDAFVQHRNDSWLAYNSRYMDNVRQDISFRLLGHDFTQVDLPDLEPHTYAMVDQGRGRLSMQINNYRTDRTKDLLRDSGVRDMEFIDGYNRYAYILDPSDAEMRTTTVRVHAAAQPVLTISGYDGHYSYTHTWNKNTKIYTLTLEHNGVVDVDLTTGAKTDGWTPLTSASKQITSTSRATEVLFDGTSVQWSAAAKSSGSARVLIDGKVYAQTLDLAHAAGGSPFRATGLSNGPHTLRIEGSKVRTASVHYVPSVEHMLPDMESADFSYASAEDDQDTVYGSDKWRVSGGQMELLPYVFPFFGDVSAYNTNARAEDVVYEAKMTLRKGTSGALMLRGDEKAKRSYLLRLDPERVGEGERAPATTGDVQLILDHATTLAVNTDIDLVTGQQYDVKFQAVGDHLHAWIDGREVIDYTVSGQQRRGAGYTGVRIGQRNGGGIGDTVLVDDVRVSRPDGSLLYGSDFSDWSAAKGWQTESALVFNAKDTRSTFSFPWRWEPTSGTWNVVNTDAFTGGDTGYFTGAATRHEALVTSGTEASWAAGDAGYLYSSALRVDKGDGAGLLLRVQNDGGMYRASLDAKHDRVTFDRRVRGIWKSVAKATVAGGIDTGKWHTLQVSARDELFTVSLDGKKVLSARDAAFTGGGVGYYLPGHATASFDDARVAALPTRPAAGPITPTVVEHDAVVGRHITGFDELSVKTAKDSAPSLPEQVTALYSDGTRGTVRVAWPEIPADKLAVATTPYADGQTRGRFTVQGEAEGTDLSVPARVTVMPKLAQPLTAALAYDPDKPALPAQTFTGVRFDAGGGVTFTRQVYVRWDQAITVSPTGPQEQTVTGTIAENPWEKATAVVTLATS</sequence>
<feature type="domain" description="Glycosyl hydrolase family 98 central" evidence="2">
    <location>
        <begin position="44"/>
        <end position="338"/>
    </location>
</feature>
<dbReference type="InterPro" id="IPR013191">
    <property type="entry name" value="GH98_central"/>
</dbReference>
<evidence type="ECO:0000259" key="3">
    <source>
        <dbReference type="Pfam" id="PF08307"/>
    </source>
</evidence>
<comment type="caution">
    <text evidence="4">The sequence shown here is derived from an EMBL/GenBank/DDBJ whole genome shotgun (WGS) entry which is preliminary data.</text>
</comment>
<feature type="domain" description="Bacterial Ig-like" evidence="1">
    <location>
        <begin position="1145"/>
        <end position="1211"/>
    </location>
</feature>
<protein>
    <submittedName>
        <fullName evidence="4">Glycosyl hydrolase family 98 C-terminal domain-containing protein</fullName>
    </submittedName>
</protein>
<evidence type="ECO:0000313" key="5">
    <source>
        <dbReference type="Proteomes" id="UP001602058"/>
    </source>
</evidence>
<organism evidence="4 5">
    <name type="scientific">Streptomyces bluensis</name>
    <dbReference type="NCBI Taxonomy" id="33897"/>
    <lineage>
        <taxon>Bacteria</taxon>
        <taxon>Bacillati</taxon>
        <taxon>Actinomycetota</taxon>
        <taxon>Actinomycetes</taxon>
        <taxon>Kitasatosporales</taxon>
        <taxon>Streptomycetaceae</taxon>
        <taxon>Streptomyces</taxon>
    </lineage>
</organism>
<dbReference type="Gene3D" id="3.30.2330.20">
    <property type="entry name" value="family 98 glycoside hydrolase"/>
    <property type="match status" value="1"/>
</dbReference>
<name>A0ABW6UWX2_9ACTN</name>
<dbReference type="InterPro" id="IPR013190">
    <property type="entry name" value="GH98_C"/>
</dbReference>